<evidence type="ECO:0000313" key="2">
    <source>
        <dbReference type="Proteomes" id="UP000254572"/>
    </source>
</evidence>
<sequence length="51" mass="5997">MAVTRALTVADIEYLRDKATDRNGVNEIYQKLNDRGCSKHNMDKFYINKIY</sequence>
<gene>
    <name evidence="1" type="ORF">NCTC13294_00728</name>
</gene>
<dbReference type="Proteomes" id="UP000254572">
    <property type="component" value="Unassembled WGS sequence"/>
</dbReference>
<reference evidence="1 2" key="1">
    <citation type="submission" date="2018-06" db="EMBL/GenBank/DDBJ databases">
        <authorList>
            <consortium name="Pathogen Informatics"/>
            <person name="Doyle S."/>
        </authorList>
    </citation>
    <scope>NUCLEOTIDE SEQUENCE [LARGE SCALE GENOMIC DNA]</scope>
    <source>
        <strain evidence="1 2">NCTC13294</strain>
    </source>
</reference>
<dbReference type="EMBL" id="UFUW01000001">
    <property type="protein sequence ID" value="SUX20379.1"/>
    <property type="molecule type" value="Genomic_DNA"/>
</dbReference>
<accession>A0A381E2M8</accession>
<dbReference type="RefSeq" id="WP_172542180.1">
    <property type="nucleotide sequence ID" value="NZ_JBHLZC010000001.1"/>
</dbReference>
<proteinExistence type="predicted"/>
<evidence type="ECO:0000313" key="1">
    <source>
        <dbReference type="EMBL" id="SUX20379.1"/>
    </source>
</evidence>
<protein>
    <submittedName>
        <fullName evidence="1">Uncharacterized protein</fullName>
    </submittedName>
</protein>
<organism evidence="1 2">
    <name type="scientific">Cardiobacterium valvarum</name>
    <dbReference type="NCBI Taxonomy" id="194702"/>
    <lineage>
        <taxon>Bacteria</taxon>
        <taxon>Pseudomonadati</taxon>
        <taxon>Pseudomonadota</taxon>
        <taxon>Gammaproteobacteria</taxon>
        <taxon>Cardiobacteriales</taxon>
        <taxon>Cardiobacteriaceae</taxon>
        <taxon>Cardiobacterium</taxon>
    </lineage>
</organism>
<keyword evidence="2" id="KW-1185">Reference proteome</keyword>
<dbReference type="AlphaFoldDB" id="A0A381E2M8"/>
<name>A0A381E2M8_9GAMM</name>